<keyword evidence="2" id="KW-1185">Reference proteome</keyword>
<dbReference type="RefSeq" id="WP_261341854.1">
    <property type="nucleotide sequence ID" value="NZ_CP036280.1"/>
</dbReference>
<dbReference type="KEGG" id="mcad:Pan265_01560"/>
<evidence type="ECO:0000313" key="2">
    <source>
        <dbReference type="Proteomes" id="UP000320386"/>
    </source>
</evidence>
<reference evidence="1 2" key="1">
    <citation type="submission" date="2019-02" db="EMBL/GenBank/DDBJ databases">
        <title>Deep-cultivation of Planctomycetes and their phenomic and genomic characterization uncovers novel biology.</title>
        <authorList>
            <person name="Wiegand S."/>
            <person name="Jogler M."/>
            <person name="Boedeker C."/>
            <person name="Pinto D."/>
            <person name="Vollmers J."/>
            <person name="Rivas-Marin E."/>
            <person name="Kohn T."/>
            <person name="Peeters S.H."/>
            <person name="Heuer A."/>
            <person name="Rast P."/>
            <person name="Oberbeckmann S."/>
            <person name="Bunk B."/>
            <person name="Jeske O."/>
            <person name="Meyerdierks A."/>
            <person name="Storesund J.E."/>
            <person name="Kallscheuer N."/>
            <person name="Luecker S."/>
            <person name="Lage O.M."/>
            <person name="Pohl T."/>
            <person name="Merkel B.J."/>
            <person name="Hornburger P."/>
            <person name="Mueller R.-W."/>
            <person name="Bruemmer F."/>
            <person name="Labrenz M."/>
            <person name="Spormann A.M."/>
            <person name="Op den Camp H."/>
            <person name="Overmann J."/>
            <person name="Amann R."/>
            <person name="Jetten M.S.M."/>
            <person name="Mascher T."/>
            <person name="Medema M.H."/>
            <person name="Devos D.P."/>
            <person name="Kaster A.-K."/>
            <person name="Ovreas L."/>
            <person name="Rohde M."/>
            <person name="Galperin M.Y."/>
            <person name="Jogler C."/>
        </authorList>
    </citation>
    <scope>NUCLEOTIDE SEQUENCE [LARGE SCALE GENOMIC DNA]</scope>
    <source>
        <strain evidence="1 2">Pan265</strain>
    </source>
</reference>
<protein>
    <submittedName>
        <fullName evidence="1">Uncharacterized protein</fullName>
    </submittedName>
</protein>
<proteinExistence type="predicted"/>
<gene>
    <name evidence="1" type="ORF">Pan265_01560</name>
</gene>
<organism evidence="1 2">
    <name type="scientific">Mucisphaera calidilacus</name>
    <dbReference type="NCBI Taxonomy" id="2527982"/>
    <lineage>
        <taxon>Bacteria</taxon>
        <taxon>Pseudomonadati</taxon>
        <taxon>Planctomycetota</taxon>
        <taxon>Phycisphaerae</taxon>
        <taxon>Phycisphaerales</taxon>
        <taxon>Phycisphaeraceae</taxon>
        <taxon>Mucisphaera</taxon>
    </lineage>
</organism>
<dbReference type="Proteomes" id="UP000320386">
    <property type="component" value="Chromosome"/>
</dbReference>
<name>A0A518BTN1_9BACT</name>
<dbReference type="EMBL" id="CP036280">
    <property type="protein sequence ID" value="QDU70331.1"/>
    <property type="molecule type" value="Genomic_DNA"/>
</dbReference>
<accession>A0A518BTN1</accession>
<evidence type="ECO:0000313" key="1">
    <source>
        <dbReference type="EMBL" id="QDU70331.1"/>
    </source>
</evidence>
<sequence length="41" mass="4646">MTINSLRRIIEALDGELEVTASLPDGTRINLNPQFFKTDKK</sequence>
<dbReference type="AlphaFoldDB" id="A0A518BTN1"/>